<dbReference type="EMBL" id="PGGS01000313">
    <property type="protein sequence ID" value="PNH05343.1"/>
    <property type="molecule type" value="Genomic_DNA"/>
</dbReference>
<dbReference type="SUPFAM" id="SSF51905">
    <property type="entry name" value="FAD/NAD(P)-binding domain"/>
    <property type="match status" value="1"/>
</dbReference>
<reference evidence="4 5" key="1">
    <citation type="journal article" date="2017" name="Mol. Biol. Evol.">
        <title>The 4-celled Tetrabaena socialis nuclear genome reveals the essential components for genetic control of cell number at the origin of multicellularity in the volvocine lineage.</title>
        <authorList>
            <person name="Featherston J."/>
            <person name="Arakaki Y."/>
            <person name="Hanschen E.R."/>
            <person name="Ferris P.J."/>
            <person name="Michod R.E."/>
            <person name="Olson B.J.S.C."/>
            <person name="Nozaki H."/>
            <person name="Durand P.M."/>
        </authorList>
    </citation>
    <scope>NUCLEOTIDE SEQUENCE [LARGE SCALE GENOMIC DNA]</scope>
    <source>
        <strain evidence="4 5">NIES-571</strain>
    </source>
</reference>
<keyword evidence="1" id="KW-0560">Oxidoreductase</keyword>
<name>A0A2J7ZYJ7_9CHLO</name>
<feature type="compositionally biased region" description="Low complexity" evidence="3">
    <location>
        <begin position="328"/>
        <end position="345"/>
    </location>
</feature>
<evidence type="ECO:0000256" key="1">
    <source>
        <dbReference type="ARBA" id="ARBA00023002"/>
    </source>
</evidence>
<feature type="compositionally biased region" description="Polar residues" evidence="3">
    <location>
        <begin position="346"/>
        <end position="355"/>
    </location>
</feature>
<dbReference type="Gene3D" id="3.50.50.60">
    <property type="entry name" value="FAD/NAD(P)-binding domain"/>
    <property type="match status" value="1"/>
</dbReference>
<comment type="caution">
    <text evidence="4">The sequence shown here is derived from an EMBL/GenBank/DDBJ whole genome shotgun (WGS) entry which is preliminary data.</text>
</comment>
<proteinExistence type="predicted"/>
<dbReference type="InterPro" id="IPR036188">
    <property type="entry name" value="FAD/NAD-bd_sf"/>
</dbReference>
<organism evidence="4 5">
    <name type="scientific">Tetrabaena socialis</name>
    <dbReference type="NCBI Taxonomy" id="47790"/>
    <lineage>
        <taxon>Eukaryota</taxon>
        <taxon>Viridiplantae</taxon>
        <taxon>Chlorophyta</taxon>
        <taxon>core chlorophytes</taxon>
        <taxon>Chlorophyceae</taxon>
        <taxon>CS clade</taxon>
        <taxon>Chlamydomonadales</taxon>
        <taxon>Tetrabaenaceae</taxon>
        <taxon>Tetrabaena</taxon>
    </lineage>
</organism>
<feature type="region of interest" description="Disordered" evidence="3">
    <location>
        <begin position="284"/>
        <end position="303"/>
    </location>
</feature>
<evidence type="ECO:0000256" key="2">
    <source>
        <dbReference type="ARBA" id="ARBA00023033"/>
    </source>
</evidence>
<dbReference type="GO" id="GO:0004497">
    <property type="term" value="F:monooxygenase activity"/>
    <property type="evidence" value="ECO:0007669"/>
    <property type="project" value="UniProtKB-KW"/>
</dbReference>
<dbReference type="PANTHER" id="PTHR13789">
    <property type="entry name" value="MONOOXYGENASE"/>
    <property type="match status" value="1"/>
</dbReference>
<dbReference type="Proteomes" id="UP000236333">
    <property type="component" value="Unassembled WGS sequence"/>
</dbReference>
<protein>
    <submittedName>
        <fullName evidence="4">Uncharacterized protein</fullName>
    </submittedName>
</protein>
<dbReference type="PANTHER" id="PTHR13789:SF309">
    <property type="entry name" value="PUTATIVE (AFU_ORTHOLOGUE AFUA_6G14510)-RELATED"/>
    <property type="match status" value="1"/>
</dbReference>
<dbReference type="PRINTS" id="PR00420">
    <property type="entry name" value="RNGMNOXGNASE"/>
</dbReference>
<evidence type="ECO:0000313" key="4">
    <source>
        <dbReference type="EMBL" id="PNH05343.1"/>
    </source>
</evidence>
<evidence type="ECO:0000313" key="5">
    <source>
        <dbReference type="Proteomes" id="UP000236333"/>
    </source>
</evidence>
<sequence>MPYESTMFWKAAVNLLVGSNALQQRLAVPLAGINGGLQLPDAGGDLAVHLALARGVVHVAARRAEQQALKAVDFVRGEGSQLDEFVVRAVQTLRVVVHAEELFLKPLQLALQVVKLIRAALDLWQRQRAAPAEPAAATSTTSNGGASPEHYDVAIVGGGPAGLLAAKALMAALPAAKVKVEVLGVAGRCWGVFEAAAGYRPQGAGVLIEVNGMRARGILISGSIFYDEAGNASRPSPPTPHEANTQAHGHTAVMVHWGDIREALFEALPEGTGSFSTRVVDITPGQPGGEPAKLQLQEAGDAGASTRTVTAGLVIAADGYYSRTKRVQQQQRQQRQQQQQQEQQQTAKTPNAASP</sequence>
<dbReference type="InterPro" id="IPR050493">
    <property type="entry name" value="FAD-dep_Monooxygenase_BioMet"/>
</dbReference>
<accession>A0A2J7ZYJ7</accession>
<feature type="region of interest" description="Disordered" evidence="3">
    <location>
        <begin position="324"/>
        <end position="355"/>
    </location>
</feature>
<dbReference type="OrthoDB" id="16820at2759"/>
<dbReference type="AlphaFoldDB" id="A0A2J7ZYJ7"/>
<keyword evidence="5" id="KW-1185">Reference proteome</keyword>
<keyword evidence="2" id="KW-0503">Monooxygenase</keyword>
<evidence type="ECO:0000256" key="3">
    <source>
        <dbReference type="SAM" id="MobiDB-lite"/>
    </source>
</evidence>
<gene>
    <name evidence="4" type="ORF">TSOC_008412</name>
</gene>